<protein>
    <submittedName>
        <fullName evidence="1">Uncharacterized protein</fullName>
    </submittedName>
</protein>
<gene>
    <name evidence="1" type="ORF">GLW08_10380</name>
</gene>
<sequence length="112" mass="11305">MKVVTTAEDGSNATYSITVDANGDTTVSTSDSSVVTNVDNTDGSESLTVANSTTTSELDSALTAPENGSYEIQDGNGDAVSTDDTAVTESMKVVTTAEDGSNATYSITVSSS</sequence>
<dbReference type="Proteomes" id="UP000466692">
    <property type="component" value="Unassembled WGS sequence"/>
</dbReference>
<reference evidence="1" key="1">
    <citation type="submission" date="2019-11" db="EMBL/GenBank/DDBJ databases">
        <title>Genome sequences of 17 halophilic strains isolated from different environments.</title>
        <authorList>
            <person name="Furrow R.E."/>
        </authorList>
    </citation>
    <scope>NUCLEOTIDE SEQUENCE</scope>
    <source>
        <strain evidence="1">22510_22_Filter</strain>
    </source>
</reference>
<proteinExistence type="predicted"/>
<evidence type="ECO:0000313" key="1">
    <source>
        <dbReference type="EMBL" id="MYL53742.1"/>
    </source>
</evidence>
<comment type="caution">
    <text evidence="1">The sequence shown here is derived from an EMBL/GenBank/DDBJ whole genome shotgun (WGS) entry which is preliminary data.</text>
</comment>
<keyword evidence="2" id="KW-1185">Reference proteome</keyword>
<organism evidence="1 2">
    <name type="scientific">Pontibacillus yanchengensis</name>
    <dbReference type="NCBI Taxonomy" id="462910"/>
    <lineage>
        <taxon>Bacteria</taxon>
        <taxon>Bacillati</taxon>
        <taxon>Bacillota</taxon>
        <taxon>Bacilli</taxon>
        <taxon>Bacillales</taxon>
        <taxon>Bacillaceae</taxon>
        <taxon>Pontibacillus</taxon>
    </lineage>
</organism>
<dbReference type="EMBL" id="WMEU01000003">
    <property type="protein sequence ID" value="MYL53742.1"/>
    <property type="molecule type" value="Genomic_DNA"/>
</dbReference>
<name>A0ACC7VG35_9BACI</name>
<evidence type="ECO:0000313" key="2">
    <source>
        <dbReference type="Proteomes" id="UP000466692"/>
    </source>
</evidence>
<accession>A0ACC7VG35</accession>